<evidence type="ECO:0000313" key="4">
    <source>
        <dbReference type="EMBL" id="MBB6733212.1"/>
    </source>
</evidence>
<evidence type="ECO:0000256" key="2">
    <source>
        <dbReference type="ARBA" id="ARBA00023163"/>
    </source>
</evidence>
<gene>
    <name evidence="4" type="ORF">H7C18_20025</name>
</gene>
<dbReference type="AlphaFoldDB" id="A0A7X0SNF7"/>
<dbReference type="SUPFAM" id="SSF46785">
    <property type="entry name" value="Winged helix' DNA-binding domain"/>
    <property type="match status" value="1"/>
</dbReference>
<dbReference type="InterPro" id="IPR036388">
    <property type="entry name" value="WH-like_DNA-bd_sf"/>
</dbReference>
<dbReference type="RefSeq" id="WP_185130856.1">
    <property type="nucleotide sequence ID" value="NZ_JACJVO010000024.1"/>
</dbReference>
<comment type="caution">
    <text evidence="4">The sequence shown here is derived from an EMBL/GenBank/DDBJ whole genome shotgun (WGS) entry which is preliminary data.</text>
</comment>
<dbReference type="PIRSF" id="PIRSF016838">
    <property type="entry name" value="PafC"/>
    <property type="match status" value="1"/>
</dbReference>
<dbReference type="InterPro" id="IPR001034">
    <property type="entry name" value="DeoR_HTH"/>
</dbReference>
<dbReference type="PROSITE" id="PS52050">
    <property type="entry name" value="WYL"/>
    <property type="match status" value="1"/>
</dbReference>
<dbReference type="InterPro" id="IPR013196">
    <property type="entry name" value="HTH_11"/>
</dbReference>
<keyword evidence="2" id="KW-0804">Transcription</keyword>
<dbReference type="InterPro" id="IPR051534">
    <property type="entry name" value="CBASS_pafABC_assoc_protein"/>
</dbReference>
<dbReference type="GO" id="GO:0003700">
    <property type="term" value="F:DNA-binding transcription factor activity"/>
    <property type="evidence" value="ECO:0007669"/>
    <property type="project" value="InterPro"/>
</dbReference>
<sequence>MNKTDRMLAIVVELQRKGVLRAEDLAARFETSVRTIYRDMQALSEAGVPVAGAPGTGYSLMEGYFLPPVSFTVEEAAALLIGADFVEFRFDAEYGARARSAREKIEAILPESVRDETVRVRSATRLLNEGTAGMYGREKAVLDRLRRAILEKRRVRFRYAKKIPGEDGTRLSERTADPYGLVFAGGTWSLVAFCGLRQDIRHFRLSRMSELAVLEETFEFLPGFRLADHRPADDRNVQVLALVSSDIADRVGEENNYYLESLEPREDGAWLATFRVRRIEELLQWALGWGAGVRILEPESLRTRIREEIGKMLERY</sequence>
<dbReference type="InterPro" id="IPR026881">
    <property type="entry name" value="WYL_dom"/>
</dbReference>
<proteinExistence type="predicted"/>
<dbReference type="Pfam" id="PF08279">
    <property type="entry name" value="HTH_11"/>
    <property type="match status" value="1"/>
</dbReference>
<accession>A0A7X0SNF7</accession>
<dbReference type="Pfam" id="PF13280">
    <property type="entry name" value="WYL"/>
    <property type="match status" value="1"/>
</dbReference>
<name>A0A7X0SNF7_9BACL</name>
<reference evidence="4 5" key="1">
    <citation type="submission" date="2020-08" db="EMBL/GenBank/DDBJ databases">
        <title>Cohnella phylogeny.</title>
        <authorList>
            <person name="Dunlap C."/>
        </authorList>
    </citation>
    <scope>NUCLEOTIDE SEQUENCE [LARGE SCALE GENOMIC DNA]</scope>
    <source>
        <strain evidence="4 5">CBP 2801</strain>
    </source>
</reference>
<evidence type="ECO:0000256" key="1">
    <source>
        <dbReference type="ARBA" id="ARBA00023015"/>
    </source>
</evidence>
<feature type="domain" description="HTH deoR-type" evidence="3">
    <location>
        <begin position="3"/>
        <end position="58"/>
    </location>
</feature>
<protein>
    <submittedName>
        <fullName evidence="4">YafY family transcriptional regulator</fullName>
    </submittedName>
</protein>
<evidence type="ECO:0000313" key="5">
    <source>
        <dbReference type="Proteomes" id="UP000564644"/>
    </source>
</evidence>
<dbReference type="Gene3D" id="1.10.10.10">
    <property type="entry name" value="Winged helix-like DNA-binding domain superfamily/Winged helix DNA-binding domain"/>
    <property type="match status" value="1"/>
</dbReference>
<dbReference type="InterPro" id="IPR028349">
    <property type="entry name" value="PafC-like"/>
</dbReference>
<dbReference type="InterPro" id="IPR036390">
    <property type="entry name" value="WH_DNA-bd_sf"/>
</dbReference>
<dbReference type="EMBL" id="JACJVO010000024">
    <property type="protein sequence ID" value="MBB6733212.1"/>
    <property type="molecule type" value="Genomic_DNA"/>
</dbReference>
<dbReference type="PANTHER" id="PTHR34580:SF1">
    <property type="entry name" value="PROTEIN PAFC"/>
    <property type="match status" value="1"/>
</dbReference>
<dbReference type="InterPro" id="IPR057727">
    <property type="entry name" value="WCX_dom"/>
</dbReference>
<organism evidence="4 5">
    <name type="scientific">Cohnella zeiphila</name>
    <dbReference type="NCBI Taxonomy" id="2761120"/>
    <lineage>
        <taxon>Bacteria</taxon>
        <taxon>Bacillati</taxon>
        <taxon>Bacillota</taxon>
        <taxon>Bacilli</taxon>
        <taxon>Bacillales</taxon>
        <taxon>Paenibacillaceae</taxon>
        <taxon>Cohnella</taxon>
    </lineage>
</organism>
<dbReference type="PANTHER" id="PTHR34580">
    <property type="match status" value="1"/>
</dbReference>
<dbReference type="Pfam" id="PF25583">
    <property type="entry name" value="WCX"/>
    <property type="match status" value="1"/>
</dbReference>
<keyword evidence="5" id="KW-1185">Reference proteome</keyword>
<dbReference type="Proteomes" id="UP000564644">
    <property type="component" value="Unassembled WGS sequence"/>
</dbReference>
<keyword evidence="1" id="KW-0805">Transcription regulation</keyword>
<evidence type="ECO:0000259" key="3">
    <source>
        <dbReference type="PROSITE" id="PS51000"/>
    </source>
</evidence>
<dbReference type="PROSITE" id="PS51000">
    <property type="entry name" value="HTH_DEOR_2"/>
    <property type="match status" value="1"/>
</dbReference>